<feature type="domain" description="NAD-dependent epimerase/dehydratase" evidence="1">
    <location>
        <begin position="3"/>
        <end position="33"/>
    </location>
</feature>
<evidence type="ECO:0000259" key="1">
    <source>
        <dbReference type="Pfam" id="PF01370"/>
    </source>
</evidence>
<gene>
    <name evidence="2" type="ORF">H9872_07260</name>
</gene>
<dbReference type="Proteomes" id="UP000824229">
    <property type="component" value="Unassembled WGS sequence"/>
</dbReference>
<reference evidence="2" key="1">
    <citation type="journal article" date="2021" name="PeerJ">
        <title>Extensive microbial diversity within the chicken gut microbiome revealed by metagenomics and culture.</title>
        <authorList>
            <person name="Gilroy R."/>
            <person name="Ravi A."/>
            <person name="Getino M."/>
            <person name="Pursley I."/>
            <person name="Horton D.L."/>
            <person name="Alikhan N.F."/>
            <person name="Baker D."/>
            <person name="Gharbi K."/>
            <person name="Hall N."/>
            <person name="Watson M."/>
            <person name="Adriaenssens E.M."/>
            <person name="Foster-Nyarko E."/>
            <person name="Jarju S."/>
            <person name="Secka A."/>
            <person name="Antonio M."/>
            <person name="Oren A."/>
            <person name="Chaudhuri R.R."/>
            <person name="La Ragione R."/>
            <person name="Hildebrand F."/>
            <person name="Pallen M.J."/>
        </authorList>
    </citation>
    <scope>NUCLEOTIDE SEQUENCE</scope>
    <source>
        <strain evidence="2">B5-657</strain>
    </source>
</reference>
<reference evidence="2" key="2">
    <citation type="submission" date="2021-04" db="EMBL/GenBank/DDBJ databases">
        <authorList>
            <person name="Gilroy R."/>
        </authorList>
    </citation>
    <scope>NUCLEOTIDE SEQUENCE</scope>
    <source>
        <strain evidence="2">B5-657</strain>
    </source>
</reference>
<protein>
    <submittedName>
        <fullName evidence="2">NAD-dependent epimerase/dehydratase family protein</fullName>
    </submittedName>
</protein>
<evidence type="ECO:0000313" key="2">
    <source>
        <dbReference type="EMBL" id="MBU3804538.1"/>
    </source>
</evidence>
<dbReference type="Gene3D" id="3.40.50.720">
    <property type="entry name" value="NAD(P)-binding Rossmann-like Domain"/>
    <property type="match status" value="1"/>
</dbReference>
<proteinExistence type="predicted"/>
<dbReference type="InterPro" id="IPR001509">
    <property type="entry name" value="Epimerase_deHydtase"/>
</dbReference>
<comment type="caution">
    <text evidence="2">The sequence shown here is derived from an EMBL/GenBank/DDBJ whole genome shotgun (WGS) entry which is preliminary data.</text>
</comment>
<accession>A0A9E2KDE4</accession>
<dbReference type="SUPFAM" id="SSF51735">
    <property type="entry name" value="NAD(P)-binding Rossmann-fold domains"/>
    <property type="match status" value="1"/>
</dbReference>
<dbReference type="EMBL" id="JAHLFQ010000162">
    <property type="protein sequence ID" value="MBU3804538.1"/>
    <property type="molecule type" value="Genomic_DNA"/>
</dbReference>
<feature type="non-terminal residue" evidence="2">
    <location>
        <position position="37"/>
    </location>
</feature>
<evidence type="ECO:0000313" key="3">
    <source>
        <dbReference type="Proteomes" id="UP000824229"/>
    </source>
</evidence>
<dbReference type="InterPro" id="IPR036291">
    <property type="entry name" value="NAD(P)-bd_dom_sf"/>
</dbReference>
<dbReference type="AlphaFoldDB" id="A0A9E2KDE4"/>
<dbReference type="Pfam" id="PF01370">
    <property type="entry name" value="Epimerase"/>
    <property type="match status" value="1"/>
</dbReference>
<name>A0A9E2KDE4_9FIRM</name>
<organism evidence="2 3">
    <name type="scientific">Candidatus Cellulosilyticum pullistercoris</name>
    <dbReference type="NCBI Taxonomy" id="2838521"/>
    <lineage>
        <taxon>Bacteria</taxon>
        <taxon>Bacillati</taxon>
        <taxon>Bacillota</taxon>
        <taxon>Clostridia</taxon>
        <taxon>Lachnospirales</taxon>
        <taxon>Cellulosilyticaceae</taxon>
        <taxon>Cellulosilyticum</taxon>
    </lineage>
</organism>
<sequence length="37" mass="3872">MAILVTGGAGYTGSHICIELIKQGYEVAVVDNFLTST</sequence>